<comment type="caution">
    <text evidence="1">The sequence shown here is derived from an EMBL/GenBank/DDBJ whole genome shotgun (WGS) entry which is preliminary data.</text>
</comment>
<dbReference type="Proteomes" id="UP001140096">
    <property type="component" value="Unassembled WGS sequence"/>
</dbReference>
<reference evidence="1" key="1">
    <citation type="submission" date="2022-07" db="EMBL/GenBank/DDBJ databases">
        <title>Phylogenomic reconstructions and comparative analyses of Kickxellomycotina fungi.</title>
        <authorList>
            <person name="Reynolds N.K."/>
            <person name="Stajich J.E."/>
            <person name="Barry K."/>
            <person name="Grigoriev I.V."/>
            <person name="Crous P."/>
            <person name="Smith M.E."/>
        </authorList>
    </citation>
    <scope>NUCLEOTIDE SEQUENCE</scope>
    <source>
        <strain evidence="1">CBS 102833</strain>
    </source>
</reference>
<gene>
    <name evidence="1" type="ORF">H4S07_006003</name>
</gene>
<name>A0ACC1KXC8_9FUNG</name>
<evidence type="ECO:0000313" key="2">
    <source>
        <dbReference type="Proteomes" id="UP001140096"/>
    </source>
</evidence>
<proteinExistence type="predicted"/>
<evidence type="ECO:0000313" key="1">
    <source>
        <dbReference type="EMBL" id="KAJ2797227.1"/>
    </source>
</evidence>
<dbReference type="EMBL" id="JANBUP010003285">
    <property type="protein sequence ID" value="KAJ2797227.1"/>
    <property type="molecule type" value="Genomic_DNA"/>
</dbReference>
<feature type="non-terminal residue" evidence="1">
    <location>
        <position position="373"/>
    </location>
</feature>
<sequence>MNSSRSGDADHARFMDDLEGLEVTEELSGFNSENEEHRGHTLNVGDTMSDIGHVVSQTEAGMDFTTNLEAPMEGVQRRAGASRLSVSGRPIRGAGLVNGKPSPYEDMSMSRLADSYWKAGNESSDNAREFTRDDLGSMEFTTNQSAVAAAADVSRLHGGEEGETASDSFLIHANGGGSSQHKHRLGSFYSDSYQQQQRPISAESSESRPLPRRPESYHDGPSTSSQQLQPLPTFSSTNDTRSAAAAVAAQSETANDRLARLVARYSGDPQRMAAANTGRYASGVRDISSEGLSDDGMLPALPDTPDVHTAFTSIGQFSSMHSDTPPANNGRMAHDPSIVERTRTALQQRIARAESTDYEQAADGPSYSEMRQR</sequence>
<keyword evidence="2" id="KW-1185">Reference proteome</keyword>
<protein>
    <submittedName>
        <fullName evidence="1">Uncharacterized protein</fullName>
    </submittedName>
</protein>
<organism evidence="1 2">
    <name type="scientific">Coemansia furcata</name>
    <dbReference type="NCBI Taxonomy" id="417177"/>
    <lineage>
        <taxon>Eukaryota</taxon>
        <taxon>Fungi</taxon>
        <taxon>Fungi incertae sedis</taxon>
        <taxon>Zoopagomycota</taxon>
        <taxon>Kickxellomycotina</taxon>
        <taxon>Kickxellomycetes</taxon>
        <taxon>Kickxellales</taxon>
        <taxon>Kickxellaceae</taxon>
        <taxon>Coemansia</taxon>
    </lineage>
</organism>
<accession>A0ACC1KXC8</accession>